<evidence type="ECO:0000259" key="7">
    <source>
        <dbReference type="Pfam" id="PF23727"/>
    </source>
</evidence>
<evidence type="ECO:0000256" key="6">
    <source>
        <dbReference type="SAM" id="Phobius"/>
    </source>
</evidence>
<proteinExistence type="inferred from homology"/>
<dbReference type="Proteomes" id="UP000573697">
    <property type="component" value="Unassembled WGS sequence"/>
</dbReference>
<feature type="domain" description="FAM234A/B beta-propeller" evidence="7">
    <location>
        <begin position="80"/>
        <end position="546"/>
    </location>
</feature>
<evidence type="ECO:0000256" key="3">
    <source>
        <dbReference type="ARBA" id="ARBA00022989"/>
    </source>
</evidence>
<gene>
    <name evidence="8" type="primary">Fam234a</name>
    <name evidence="8" type="ORF">POLCAE_R07800</name>
</gene>
<dbReference type="Pfam" id="PF23727">
    <property type="entry name" value="Beta-prop_FAM234A_B"/>
    <property type="match status" value="1"/>
</dbReference>
<accession>A0A7K5EJ84</accession>
<dbReference type="GO" id="GO:0009986">
    <property type="term" value="C:cell surface"/>
    <property type="evidence" value="ECO:0007669"/>
    <property type="project" value="TreeGrafter"/>
</dbReference>
<dbReference type="InterPro" id="IPR045232">
    <property type="entry name" value="FAM234"/>
</dbReference>
<feature type="non-terminal residue" evidence="8">
    <location>
        <position position="549"/>
    </location>
</feature>
<comment type="subcellular location">
    <subcellularLocation>
        <location evidence="1">Membrane</location>
        <topology evidence="1">Single-pass membrane protein</topology>
    </subcellularLocation>
</comment>
<comment type="similarity">
    <text evidence="5">Belongs to the FAM234 family.</text>
</comment>
<evidence type="ECO:0000256" key="2">
    <source>
        <dbReference type="ARBA" id="ARBA00022692"/>
    </source>
</evidence>
<dbReference type="PANTHER" id="PTHR21419:SF7">
    <property type="entry name" value="PROTEIN FAM234A"/>
    <property type="match status" value="1"/>
</dbReference>
<sequence length="549" mass="61706">VMDNKDSEAEIHPLKTEDVKAQENHEHFVERRIVKSSGLSRLSRWRTAAFFISLFLCLIIVFAFSFIIPCPERPVSERTWFQYYNNAVPYPFLVIEDVSEDKVQDVLFAFKSSNGSSRFNMSCLDQGLPSPCAFIAAVSGTNGSVLWESPAAEDLQWLQCGIQQLGTAAAPGCLVVEKPLSLTAVKLQTGEVLWRQSSDFGANYTLLTPLSVIPDVNNDGVQDLLIFMTKGGQTFIHSGETGQQIGSTVSLSVDGTARYVSLHLHSSYYFLFYTENSLYAYSLKDLCHAAVGMEVKLPNFQTDSHWEKHIDHATHRLSLPRFGEIRYLAKVPGHSRDNILVVNSEMATLINTKDLHTVWTLNVSRVLSEPLLGYYKPDDHGIVLESEIGPNRKKVMIVESGSGAVQWELKLNSGAGSPGPATLSTADHRSAFLMWGDYQEPGNETRHRAPLQKLYLFHPSYTNVLLELRNSTDQIIAFTAALFERSRHACYVLLRGPQPSEGPGPVSLMKRKLKEDVLVSRVIWLRHMAGDNEQHVRDRLYRMRFQSRD</sequence>
<evidence type="ECO:0000256" key="1">
    <source>
        <dbReference type="ARBA" id="ARBA00004167"/>
    </source>
</evidence>
<keyword evidence="2 6" id="KW-0812">Transmembrane</keyword>
<evidence type="ECO:0000313" key="8">
    <source>
        <dbReference type="EMBL" id="NWS31985.1"/>
    </source>
</evidence>
<dbReference type="AlphaFoldDB" id="A0A7K5EJ84"/>
<keyword evidence="4 6" id="KW-0472">Membrane</keyword>
<dbReference type="InterPro" id="IPR011047">
    <property type="entry name" value="Quinoprotein_ADH-like_sf"/>
</dbReference>
<name>A0A7K5EJ84_POLCE</name>
<evidence type="ECO:0000256" key="4">
    <source>
        <dbReference type="ARBA" id="ARBA00023136"/>
    </source>
</evidence>
<dbReference type="InterPro" id="IPR015943">
    <property type="entry name" value="WD40/YVTN_repeat-like_dom_sf"/>
</dbReference>
<dbReference type="EMBL" id="VYXF01008060">
    <property type="protein sequence ID" value="NWS31985.1"/>
    <property type="molecule type" value="Genomic_DNA"/>
</dbReference>
<dbReference type="Gene3D" id="2.130.10.10">
    <property type="entry name" value="YVTN repeat-like/Quinoprotein amine dehydrogenase"/>
    <property type="match status" value="1"/>
</dbReference>
<reference evidence="8 9" key="1">
    <citation type="submission" date="2019-09" db="EMBL/GenBank/DDBJ databases">
        <title>Bird 10,000 Genomes (B10K) Project - Family phase.</title>
        <authorList>
            <person name="Zhang G."/>
        </authorList>
    </citation>
    <scope>NUCLEOTIDE SEQUENCE [LARGE SCALE GENOMIC DNA]</scope>
    <source>
        <strain evidence="8">B10K-DU-001-66</strain>
        <tissue evidence="8">Muscle</tissue>
    </source>
</reference>
<feature type="non-terminal residue" evidence="8">
    <location>
        <position position="1"/>
    </location>
</feature>
<evidence type="ECO:0000256" key="5">
    <source>
        <dbReference type="ARBA" id="ARBA00025791"/>
    </source>
</evidence>
<keyword evidence="9" id="KW-1185">Reference proteome</keyword>
<feature type="transmembrane region" description="Helical" evidence="6">
    <location>
        <begin position="48"/>
        <end position="68"/>
    </location>
</feature>
<dbReference type="PANTHER" id="PTHR21419">
    <property type="match status" value="1"/>
</dbReference>
<organism evidence="8 9">
    <name type="scientific">Polioptila caerulea</name>
    <name type="common">Blue-grey gnatcatcher</name>
    <dbReference type="NCBI Taxonomy" id="66707"/>
    <lineage>
        <taxon>Eukaryota</taxon>
        <taxon>Metazoa</taxon>
        <taxon>Chordata</taxon>
        <taxon>Craniata</taxon>
        <taxon>Vertebrata</taxon>
        <taxon>Euteleostomi</taxon>
        <taxon>Archelosauria</taxon>
        <taxon>Archosauria</taxon>
        <taxon>Dinosauria</taxon>
        <taxon>Saurischia</taxon>
        <taxon>Theropoda</taxon>
        <taxon>Coelurosauria</taxon>
        <taxon>Aves</taxon>
        <taxon>Neognathae</taxon>
        <taxon>Neoaves</taxon>
        <taxon>Telluraves</taxon>
        <taxon>Australaves</taxon>
        <taxon>Passeriformes</taxon>
        <taxon>Certhiidae</taxon>
        <taxon>Polioptilinae</taxon>
        <taxon>Polioptila</taxon>
    </lineage>
</organism>
<protein>
    <submittedName>
        <fullName evidence="8">F234A protein</fullName>
    </submittedName>
</protein>
<evidence type="ECO:0000313" key="9">
    <source>
        <dbReference type="Proteomes" id="UP000573697"/>
    </source>
</evidence>
<keyword evidence="3 6" id="KW-1133">Transmembrane helix</keyword>
<comment type="caution">
    <text evidence="8">The sequence shown here is derived from an EMBL/GenBank/DDBJ whole genome shotgun (WGS) entry which is preliminary data.</text>
</comment>
<dbReference type="SUPFAM" id="SSF50998">
    <property type="entry name" value="Quinoprotein alcohol dehydrogenase-like"/>
    <property type="match status" value="1"/>
</dbReference>
<dbReference type="GO" id="GO:0016020">
    <property type="term" value="C:membrane"/>
    <property type="evidence" value="ECO:0007669"/>
    <property type="project" value="UniProtKB-SubCell"/>
</dbReference>
<dbReference type="InterPro" id="IPR055409">
    <property type="entry name" value="Beta-prop_FAM234A_B"/>
</dbReference>